<dbReference type="EMBL" id="BKCJ011175044">
    <property type="protein sequence ID" value="GFC98913.1"/>
    <property type="molecule type" value="Genomic_DNA"/>
</dbReference>
<dbReference type="AlphaFoldDB" id="A0A699SQ20"/>
<reference evidence="1" key="1">
    <citation type="journal article" date="2019" name="Sci. Rep.">
        <title>Draft genome of Tanacetum cinerariifolium, the natural source of mosquito coil.</title>
        <authorList>
            <person name="Yamashiro T."/>
            <person name="Shiraishi A."/>
            <person name="Satake H."/>
            <person name="Nakayama K."/>
        </authorList>
    </citation>
    <scope>NUCLEOTIDE SEQUENCE</scope>
</reference>
<protein>
    <submittedName>
        <fullName evidence="1">Uncharacterized protein</fullName>
    </submittedName>
</protein>
<proteinExistence type="predicted"/>
<organism evidence="1">
    <name type="scientific">Tanacetum cinerariifolium</name>
    <name type="common">Dalmatian daisy</name>
    <name type="synonym">Chrysanthemum cinerariifolium</name>
    <dbReference type="NCBI Taxonomy" id="118510"/>
    <lineage>
        <taxon>Eukaryota</taxon>
        <taxon>Viridiplantae</taxon>
        <taxon>Streptophyta</taxon>
        <taxon>Embryophyta</taxon>
        <taxon>Tracheophyta</taxon>
        <taxon>Spermatophyta</taxon>
        <taxon>Magnoliopsida</taxon>
        <taxon>eudicotyledons</taxon>
        <taxon>Gunneridae</taxon>
        <taxon>Pentapetalae</taxon>
        <taxon>asterids</taxon>
        <taxon>campanulids</taxon>
        <taxon>Asterales</taxon>
        <taxon>Asteraceae</taxon>
        <taxon>Asteroideae</taxon>
        <taxon>Anthemideae</taxon>
        <taxon>Anthemidinae</taxon>
        <taxon>Tanacetum</taxon>
    </lineage>
</organism>
<sequence length="124" mass="14814">MFIGEHLGHGINKIVIKISKVTLINRILENRIHFLDRIIVKPIFDLFKIGSDIKRKIIISWWKCDKSELIGELLKQMMKTRVESRTRELLYGKEVHREEDQNPQESKTHEIWLSSLHSYLKQHE</sequence>
<accession>A0A699SQ20</accession>
<gene>
    <name evidence="1" type="ORF">Tci_870883</name>
</gene>
<comment type="caution">
    <text evidence="1">The sequence shown here is derived from an EMBL/GenBank/DDBJ whole genome shotgun (WGS) entry which is preliminary data.</text>
</comment>
<evidence type="ECO:0000313" key="1">
    <source>
        <dbReference type="EMBL" id="GFC98913.1"/>
    </source>
</evidence>
<name>A0A699SQ20_TANCI</name>